<gene>
    <name evidence="2" type="ORF">SAMN04488069_111153</name>
</gene>
<dbReference type="NCBIfam" id="NF046082">
    <property type="entry name" value="assoc_w_XrtX"/>
    <property type="match status" value="1"/>
</dbReference>
<feature type="transmembrane region" description="Helical" evidence="1">
    <location>
        <begin position="143"/>
        <end position="159"/>
    </location>
</feature>
<keyword evidence="1" id="KW-0472">Membrane</keyword>
<keyword evidence="3" id="KW-1185">Reference proteome</keyword>
<sequence>MVSQKSGDRPAPVGPPRRSPGRLLVAGALGLGLFALGQFDAWVFAGLTSGWQAVLGGLSPTAQRLGQPSGLSTHGVLVGLSYRLLYIGVSLGLLQVLLRGRHSRALALGYGLALALSVGLLLLGQRAGWTWATGQGHRLLDLVSSPLALLLLYGLVLLGRGQPASKAG</sequence>
<evidence type="ECO:0000256" key="1">
    <source>
        <dbReference type="SAM" id="Phobius"/>
    </source>
</evidence>
<dbReference type="EMBL" id="FNOV01000011">
    <property type="protein sequence ID" value="SDY68404.1"/>
    <property type="molecule type" value="Genomic_DNA"/>
</dbReference>
<feature type="transmembrane region" description="Helical" evidence="1">
    <location>
        <begin position="105"/>
        <end position="123"/>
    </location>
</feature>
<accession>A0A1H3LWK5</accession>
<feature type="transmembrane region" description="Helical" evidence="1">
    <location>
        <begin position="21"/>
        <end position="45"/>
    </location>
</feature>
<keyword evidence="1" id="KW-0812">Transmembrane</keyword>
<evidence type="ECO:0000313" key="2">
    <source>
        <dbReference type="EMBL" id="SDY68404.1"/>
    </source>
</evidence>
<dbReference type="STRING" id="651662.SAMN04488069_111153"/>
<keyword evidence="1" id="KW-1133">Transmembrane helix</keyword>
<dbReference type="RefSeq" id="WP_245711938.1">
    <property type="nucleotide sequence ID" value="NZ_FNOV01000011.1"/>
</dbReference>
<dbReference type="AlphaFoldDB" id="A0A1H3LWK5"/>
<protein>
    <submittedName>
        <fullName evidence="2">Uncharacterized protein</fullName>
    </submittedName>
</protein>
<organism evidence="2 3">
    <name type="scientific">Hymenobacter psychrophilus</name>
    <dbReference type="NCBI Taxonomy" id="651662"/>
    <lineage>
        <taxon>Bacteria</taxon>
        <taxon>Pseudomonadati</taxon>
        <taxon>Bacteroidota</taxon>
        <taxon>Cytophagia</taxon>
        <taxon>Cytophagales</taxon>
        <taxon>Hymenobacteraceae</taxon>
        <taxon>Hymenobacter</taxon>
    </lineage>
</organism>
<reference evidence="3" key="1">
    <citation type="submission" date="2016-10" db="EMBL/GenBank/DDBJ databases">
        <authorList>
            <person name="Varghese N."/>
            <person name="Submissions S."/>
        </authorList>
    </citation>
    <scope>NUCLEOTIDE SEQUENCE [LARGE SCALE GENOMIC DNA]</scope>
    <source>
        <strain evidence="3">CGMCC 1.8975</strain>
    </source>
</reference>
<proteinExistence type="predicted"/>
<dbReference type="Proteomes" id="UP000199249">
    <property type="component" value="Unassembled WGS sequence"/>
</dbReference>
<name>A0A1H3LWK5_9BACT</name>
<feature type="transmembrane region" description="Helical" evidence="1">
    <location>
        <begin position="80"/>
        <end position="98"/>
    </location>
</feature>
<evidence type="ECO:0000313" key="3">
    <source>
        <dbReference type="Proteomes" id="UP000199249"/>
    </source>
</evidence>